<reference evidence="10" key="1">
    <citation type="submission" date="2022-08" db="EMBL/GenBank/DDBJ databases">
        <title>Draft genome sequencing of Roseisolibacter agri AW1220.</title>
        <authorList>
            <person name="Tobiishi Y."/>
            <person name="Tonouchi A."/>
        </authorList>
    </citation>
    <scope>NUCLEOTIDE SEQUENCE</scope>
    <source>
        <strain evidence="10">AW1220</strain>
    </source>
</reference>
<evidence type="ECO:0000256" key="3">
    <source>
        <dbReference type="ARBA" id="ARBA00022475"/>
    </source>
</evidence>
<evidence type="ECO:0000259" key="9">
    <source>
        <dbReference type="Pfam" id="PF02687"/>
    </source>
</evidence>
<feature type="transmembrane region" description="Helical" evidence="7">
    <location>
        <begin position="270"/>
        <end position="294"/>
    </location>
</feature>
<evidence type="ECO:0000313" key="11">
    <source>
        <dbReference type="Proteomes" id="UP001161325"/>
    </source>
</evidence>
<organism evidence="10 11">
    <name type="scientific">Roseisolibacter agri</name>
    <dbReference type="NCBI Taxonomy" id="2014610"/>
    <lineage>
        <taxon>Bacteria</taxon>
        <taxon>Pseudomonadati</taxon>
        <taxon>Gemmatimonadota</taxon>
        <taxon>Gemmatimonadia</taxon>
        <taxon>Gemmatimonadales</taxon>
        <taxon>Gemmatimonadaceae</taxon>
        <taxon>Roseisolibacter</taxon>
    </lineage>
</organism>
<feature type="signal peptide" evidence="8">
    <location>
        <begin position="1"/>
        <end position="26"/>
    </location>
</feature>
<dbReference type="EMBL" id="BRXS01000001">
    <property type="protein sequence ID" value="GLC24243.1"/>
    <property type="molecule type" value="Genomic_DNA"/>
</dbReference>
<accession>A0AA37QCK8</accession>
<dbReference type="InterPro" id="IPR051447">
    <property type="entry name" value="Lipoprotein-release_system"/>
</dbReference>
<keyword evidence="8" id="KW-0732">Signal</keyword>
<protein>
    <recommendedName>
        <fullName evidence="9">ABC3 transporter permease C-terminal domain-containing protein</fullName>
    </recommendedName>
</protein>
<dbReference type="RefSeq" id="WP_284348691.1">
    <property type="nucleotide sequence ID" value="NZ_BRXS01000001.1"/>
</dbReference>
<dbReference type="AlphaFoldDB" id="A0AA37QCK8"/>
<dbReference type="Proteomes" id="UP001161325">
    <property type="component" value="Unassembled WGS sequence"/>
</dbReference>
<comment type="subcellular location">
    <subcellularLocation>
        <location evidence="1">Cell membrane</location>
        <topology evidence="1">Multi-pass membrane protein</topology>
    </subcellularLocation>
</comment>
<evidence type="ECO:0000256" key="6">
    <source>
        <dbReference type="ARBA" id="ARBA00023136"/>
    </source>
</evidence>
<name>A0AA37QCK8_9BACT</name>
<dbReference type="GO" id="GO:0044874">
    <property type="term" value="P:lipoprotein localization to outer membrane"/>
    <property type="evidence" value="ECO:0007669"/>
    <property type="project" value="TreeGrafter"/>
</dbReference>
<feature type="transmembrane region" description="Helical" evidence="7">
    <location>
        <begin position="175"/>
        <end position="197"/>
    </location>
</feature>
<comment type="similarity">
    <text evidence="2">Belongs to the ABC-4 integral membrane protein family. LolC/E subfamily.</text>
</comment>
<dbReference type="PANTHER" id="PTHR30489">
    <property type="entry name" value="LIPOPROTEIN-RELEASING SYSTEM TRANSMEMBRANE PROTEIN LOLE"/>
    <property type="match status" value="1"/>
</dbReference>
<evidence type="ECO:0000313" key="10">
    <source>
        <dbReference type="EMBL" id="GLC24243.1"/>
    </source>
</evidence>
<dbReference type="Pfam" id="PF02687">
    <property type="entry name" value="FtsX"/>
    <property type="match status" value="1"/>
</dbReference>
<keyword evidence="4 7" id="KW-0812">Transmembrane</keyword>
<sequence>MHSLLPTLRSALAASLLALAPLPAAAQGVAPVVVEQGRVTPLSRAGALRTIAVDERLQRDAGLRLRDTVVLAATSAAERRAAPEDTVVVGAFVRRGADPAEIARGEYRVRLHLDQLQRLAGYDNRVDRFAVATRGDDATARALTAVNDAAFGFRAYRSTDVAVKTSRTFQVVRRFHRAIGVITVVASAAFLLCILLLKIDERRRDVAALRLMGISRRTVVSALVLEASMVALLGSAMGLGIGWAASRVVNAYYQGVYRTPLLFALVTPEVATFAVGLSLVLGVLAGLAAAVRLARTAPLELFGR</sequence>
<keyword evidence="6 7" id="KW-0472">Membrane</keyword>
<proteinExistence type="inferred from homology"/>
<dbReference type="GO" id="GO:0098797">
    <property type="term" value="C:plasma membrane protein complex"/>
    <property type="evidence" value="ECO:0007669"/>
    <property type="project" value="TreeGrafter"/>
</dbReference>
<gene>
    <name evidence="10" type="ORF">rosag_07560</name>
</gene>
<evidence type="ECO:0000256" key="5">
    <source>
        <dbReference type="ARBA" id="ARBA00022989"/>
    </source>
</evidence>
<feature type="transmembrane region" description="Helical" evidence="7">
    <location>
        <begin position="218"/>
        <end position="245"/>
    </location>
</feature>
<dbReference type="PANTHER" id="PTHR30489:SF0">
    <property type="entry name" value="LIPOPROTEIN-RELEASING SYSTEM TRANSMEMBRANE PROTEIN LOLE"/>
    <property type="match status" value="1"/>
</dbReference>
<feature type="chain" id="PRO_5041253738" description="ABC3 transporter permease C-terminal domain-containing protein" evidence="8">
    <location>
        <begin position="27"/>
        <end position="304"/>
    </location>
</feature>
<keyword evidence="5 7" id="KW-1133">Transmembrane helix</keyword>
<evidence type="ECO:0000256" key="7">
    <source>
        <dbReference type="SAM" id="Phobius"/>
    </source>
</evidence>
<evidence type="ECO:0000256" key="8">
    <source>
        <dbReference type="SAM" id="SignalP"/>
    </source>
</evidence>
<evidence type="ECO:0000256" key="1">
    <source>
        <dbReference type="ARBA" id="ARBA00004651"/>
    </source>
</evidence>
<keyword evidence="3" id="KW-1003">Cell membrane</keyword>
<dbReference type="InterPro" id="IPR003838">
    <property type="entry name" value="ABC3_permease_C"/>
</dbReference>
<evidence type="ECO:0000256" key="4">
    <source>
        <dbReference type="ARBA" id="ARBA00022692"/>
    </source>
</evidence>
<feature type="domain" description="ABC3 transporter permease C-terminal" evidence="9">
    <location>
        <begin position="179"/>
        <end position="298"/>
    </location>
</feature>
<evidence type="ECO:0000256" key="2">
    <source>
        <dbReference type="ARBA" id="ARBA00005236"/>
    </source>
</evidence>
<keyword evidence="11" id="KW-1185">Reference proteome</keyword>
<comment type="caution">
    <text evidence="10">The sequence shown here is derived from an EMBL/GenBank/DDBJ whole genome shotgun (WGS) entry which is preliminary data.</text>
</comment>